<proteinExistence type="predicted"/>
<feature type="compositionally biased region" description="Basic and acidic residues" evidence="1">
    <location>
        <begin position="48"/>
        <end position="62"/>
    </location>
</feature>
<keyword evidence="3" id="KW-1185">Reference proteome</keyword>
<dbReference type="EMBL" id="SPHZ02000001">
    <property type="protein sequence ID" value="KAF0934789.1"/>
    <property type="molecule type" value="Genomic_DNA"/>
</dbReference>
<gene>
    <name evidence="2" type="ORF">E2562_028774</name>
</gene>
<feature type="region of interest" description="Disordered" evidence="1">
    <location>
        <begin position="1"/>
        <end position="62"/>
    </location>
</feature>
<evidence type="ECO:0000313" key="2">
    <source>
        <dbReference type="EMBL" id="KAF0934789.1"/>
    </source>
</evidence>
<sequence length="62" mass="6672">MVAFDDQTTAAHGKRRSQGLGTAGGSAEEETMMAGPMTRWHGKPATTEMHRGNEDDNGRRGL</sequence>
<accession>A0A6G1FD58</accession>
<evidence type="ECO:0000313" key="3">
    <source>
        <dbReference type="Proteomes" id="UP000479710"/>
    </source>
</evidence>
<protein>
    <recommendedName>
        <fullName evidence="4">DUF834 domain-containing protein</fullName>
    </recommendedName>
</protein>
<dbReference type="Proteomes" id="UP000479710">
    <property type="component" value="Unassembled WGS sequence"/>
</dbReference>
<evidence type="ECO:0008006" key="4">
    <source>
        <dbReference type="Google" id="ProtNLM"/>
    </source>
</evidence>
<reference evidence="2 3" key="1">
    <citation type="submission" date="2019-11" db="EMBL/GenBank/DDBJ databases">
        <title>Whole genome sequence of Oryza granulata.</title>
        <authorList>
            <person name="Li W."/>
        </authorList>
    </citation>
    <scope>NUCLEOTIDE SEQUENCE [LARGE SCALE GENOMIC DNA]</scope>
    <source>
        <strain evidence="3">cv. Menghai</strain>
        <tissue evidence="2">Leaf</tissue>
    </source>
</reference>
<feature type="compositionally biased region" description="Polar residues" evidence="1">
    <location>
        <begin position="1"/>
        <end position="10"/>
    </location>
</feature>
<organism evidence="2 3">
    <name type="scientific">Oryza meyeriana var. granulata</name>
    <dbReference type="NCBI Taxonomy" id="110450"/>
    <lineage>
        <taxon>Eukaryota</taxon>
        <taxon>Viridiplantae</taxon>
        <taxon>Streptophyta</taxon>
        <taxon>Embryophyta</taxon>
        <taxon>Tracheophyta</taxon>
        <taxon>Spermatophyta</taxon>
        <taxon>Magnoliopsida</taxon>
        <taxon>Liliopsida</taxon>
        <taxon>Poales</taxon>
        <taxon>Poaceae</taxon>
        <taxon>BOP clade</taxon>
        <taxon>Oryzoideae</taxon>
        <taxon>Oryzeae</taxon>
        <taxon>Oryzinae</taxon>
        <taxon>Oryza</taxon>
        <taxon>Oryza meyeriana</taxon>
    </lineage>
</organism>
<name>A0A6G1FD58_9ORYZ</name>
<evidence type="ECO:0000256" key="1">
    <source>
        <dbReference type="SAM" id="MobiDB-lite"/>
    </source>
</evidence>
<comment type="caution">
    <text evidence="2">The sequence shown here is derived from an EMBL/GenBank/DDBJ whole genome shotgun (WGS) entry which is preliminary data.</text>
</comment>
<dbReference type="AlphaFoldDB" id="A0A6G1FD58"/>